<dbReference type="AlphaFoldDB" id="A0A7J0BFZ4"/>
<comment type="caution">
    <text evidence="4">The sequence shown here is derived from an EMBL/GenBank/DDBJ whole genome shotgun (WGS) entry which is preliminary data.</text>
</comment>
<accession>A0A7J0BFZ4</accession>
<dbReference type="PANTHER" id="PTHR30483:SF6">
    <property type="entry name" value="PERIPLASMIC BINDING PROTEIN OF ABC TRANSPORTER FOR NATURAL AMINO ACIDS"/>
    <property type="match status" value="1"/>
</dbReference>
<dbReference type="PANTHER" id="PTHR30483">
    <property type="entry name" value="LEUCINE-SPECIFIC-BINDING PROTEIN"/>
    <property type="match status" value="1"/>
</dbReference>
<organism evidence="4 5">
    <name type="scientific">Desulfovibrio subterraneus</name>
    <dbReference type="NCBI Taxonomy" id="2718620"/>
    <lineage>
        <taxon>Bacteria</taxon>
        <taxon>Pseudomonadati</taxon>
        <taxon>Thermodesulfobacteriota</taxon>
        <taxon>Desulfovibrionia</taxon>
        <taxon>Desulfovibrionales</taxon>
        <taxon>Desulfovibrionaceae</taxon>
        <taxon>Desulfovibrio</taxon>
    </lineage>
</organism>
<gene>
    <name evidence="4" type="ORF">DSM101010T_10120</name>
</gene>
<evidence type="ECO:0000256" key="2">
    <source>
        <dbReference type="ARBA" id="ARBA00022729"/>
    </source>
</evidence>
<dbReference type="Pfam" id="PF13458">
    <property type="entry name" value="Peripla_BP_6"/>
    <property type="match status" value="1"/>
</dbReference>
<keyword evidence="2" id="KW-0732">Signal</keyword>
<evidence type="ECO:0000256" key="1">
    <source>
        <dbReference type="ARBA" id="ARBA00010062"/>
    </source>
</evidence>
<dbReference type="InterPro" id="IPR028082">
    <property type="entry name" value="Peripla_BP_I"/>
</dbReference>
<dbReference type="Proteomes" id="UP000503840">
    <property type="component" value="Unassembled WGS sequence"/>
</dbReference>
<proteinExistence type="inferred from homology"/>
<dbReference type="CDD" id="cd06347">
    <property type="entry name" value="PBP1_ABC_LivK_ligand_binding-like"/>
    <property type="match status" value="1"/>
</dbReference>
<dbReference type="SUPFAM" id="SSF53822">
    <property type="entry name" value="Periplasmic binding protein-like I"/>
    <property type="match status" value="1"/>
</dbReference>
<feature type="domain" description="Leucine-binding protein" evidence="3">
    <location>
        <begin position="15"/>
        <end position="340"/>
    </location>
</feature>
<dbReference type="InterPro" id="IPR028081">
    <property type="entry name" value="Leu-bd"/>
</dbReference>
<dbReference type="InterPro" id="IPR051010">
    <property type="entry name" value="BCAA_transport"/>
</dbReference>
<dbReference type="EMBL" id="BLVO01000012">
    <property type="protein sequence ID" value="GFM32647.1"/>
    <property type="molecule type" value="Genomic_DNA"/>
</dbReference>
<reference evidence="4 5" key="1">
    <citation type="submission" date="2020-05" db="EMBL/GenBank/DDBJ databases">
        <title>Draft genome sequence of Desulfovibrio sp. strain HN2T.</title>
        <authorList>
            <person name="Ueno A."/>
            <person name="Tamazawa S."/>
            <person name="Tamamura S."/>
            <person name="Murakami T."/>
            <person name="Kiyama T."/>
            <person name="Inomata H."/>
            <person name="Amano Y."/>
            <person name="Miyakawa K."/>
            <person name="Tamaki H."/>
            <person name="Naganuma T."/>
            <person name="Kaneko K."/>
        </authorList>
    </citation>
    <scope>NUCLEOTIDE SEQUENCE [LARGE SCALE GENOMIC DNA]</scope>
    <source>
        <strain evidence="4 5">HN2</strain>
    </source>
</reference>
<sequence length="367" mass="39012">MIFFVAETQAAEPKPIVIAACFAMTGSGALENSPNFRVAQLAAKDINDSGGVLGRPLQILELDTGSTPIGARQAALAALDAGVVAVVGPSWSSQGFPMARVLQKAGIPMIGPTTTAVGLTAIGNYIFRACYTDTGQAEALAGFARQEMKANRVAVMTIAGDVYSEGLSSAFAKRFTETGGTVAVQSRYLEDAMDFTRQVDDIVASRPDIVFASGFTRDSGLLLKQARKAGVAIPFIGGDGWSPSERFHHIDLSEGENYYSSHWHKDMDTPANRHFIKLLQQEMGDTAPEFIDAATPTVFDAVGLIAEAIRRAQDTDPEKIRIALNSISNYEGVTGTISYAGSRDPAKPVIILHITPDGVAFVKAVTP</sequence>
<keyword evidence="5" id="KW-1185">Reference proteome</keyword>
<name>A0A7J0BFZ4_9BACT</name>
<dbReference type="Gene3D" id="3.40.50.2300">
    <property type="match status" value="2"/>
</dbReference>
<evidence type="ECO:0000259" key="3">
    <source>
        <dbReference type="Pfam" id="PF13458"/>
    </source>
</evidence>
<evidence type="ECO:0000313" key="4">
    <source>
        <dbReference type="EMBL" id="GFM32647.1"/>
    </source>
</evidence>
<comment type="similarity">
    <text evidence="1">Belongs to the leucine-binding protein family.</text>
</comment>
<protein>
    <submittedName>
        <fullName evidence="4">Ethanolamine utilization protein EutJ</fullName>
    </submittedName>
</protein>
<evidence type="ECO:0000313" key="5">
    <source>
        <dbReference type="Proteomes" id="UP000503840"/>
    </source>
</evidence>